<dbReference type="eggNOG" id="ENOG502SKT5">
    <property type="taxonomic scope" value="Eukaryota"/>
</dbReference>
<proteinExistence type="predicted"/>
<feature type="compositionally biased region" description="Polar residues" evidence="1">
    <location>
        <begin position="15"/>
        <end position="29"/>
    </location>
</feature>
<dbReference type="OMA" id="RYWQESL"/>
<dbReference type="OrthoDB" id="4444391at2759"/>
<dbReference type="AlphaFoldDB" id="C8V6A9"/>
<dbReference type="Proteomes" id="UP000000560">
    <property type="component" value="Chromosome II"/>
</dbReference>
<keyword evidence="4" id="KW-1185">Reference proteome</keyword>
<evidence type="ECO:0000313" key="3">
    <source>
        <dbReference type="EMBL" id="CBF75142.1"/>
    </source>
</evidence>
<dbReference type="STRING" id="227321.C8V6A9"/>
<feature type="domain" description="ER-bound oxygenase mpaB/mpaB'/Rubber oxygenase catalytic" evidence="2">
    <location>
        <begin position="48"/>
        <end position="275"/>
    </location>
</feature>
<dbReference type="InterPro" id="IPR018713">
    <property type="entry name" value="MPAB/Lcp_cat_dom"/>
</dbReference>
<protein>
    <recommendedName>
        <fullName evidence="2">ER-bound oxygenase mpaB/mpaB'/Rubber oxygenase catalytic domain-containing protein</fullName>
    </recommendedName>
</protein>
<organism evidence="3 4">
    <name type="scientific">Emericella nidulans (strain FGSC A4 / ATCC 38163 / CBS 112.46 / NRRL 194 / M139)</name>
    <name type="common">Aspergillus nidulans</name>
    <dbReference type="NCBI Taxonomy" id="227321"/>
    <lineage>
        <taxon>Eukaryota</taxon>
        <taxon>Fungi</taxon>
        <taxon>Dikarya</taxon>
        <taxon>Ascomycota</taxon>
        <taxon>Pezizomycotina</taxon>
        <taxon>Eurotiomycetes</taxon>
        <taxon>Eurotiomycetidae</taxon>
        <taxon>Eurotiales</taxon>
        <taxon>Aspergillaceae</taxon>
        <taxon>Aspergillus</taxon>
        <taxon>Aspergillus subgen. Nidulantes</taxon>
    </lineage>
</organism>
<gene>
    <name evidence="3" type="ORF">ANIA_10481</name>
</gene>
<reference evidence="4" key="2">
    <citation type="journal article" date="2009" name="Fungal Genet. Biol.">
        <title>The 2008 update of the Aspergillus nidulans genome annotation: a community effort.</title>
        <authorList>
            <person name="Wortman J.R."/>
            <person name="Gilsenan J.M."/>
            <person name="Joardar V."/>
            <person name="Deegan J."/>
            <person name="Clutterbuck J."/>
            <person name="Andersen M.R."/>
            <person name="Archer D."/>
            <person name="Bencina M."/>
            <person name="Braus G."/>
            <person name="Coutinho P."/>
            <person name="von Dohren H."/>
            <person name="Doonan J."/>
            <person name="Driessen A.J."/>
            <person name="Durek P."/>
            <person name="Espeso E."/>
            <person name="Fekete E."/>
            <person name="Flipphi M."/>
            <person name="Estrada C.G."/>
            <person name="Geysens S."/>
            <person name="Goldman G."/>
            <person name="de Groot P.W."/>
            <person name="Hansen K."/>
            <person name="Harris S.D."/>
            <person name="Heinekamp T."/>
            <person name="Helmstaedt K."/>
            <person name="Henrissat B."/>
            <person name="Hofmann G."/>
            <person name="Homan T."/>
            <person name="Horio T."/>
            <person name="Horiuchi H."/>
            <person name="James S."/>
            <person name="Jones M."/>
            <person name="Karaffa L."/>
            <person name="Karanyi Z."/>
            <person name="Kato M."/>
            <person name="Keller N."/>
            <person name="Kelly D.E."/>
            <person name="Kiel J.A."/>
            <person name="Kim J.M."/>
            <person name="van der Klei I.J."/>
            <person name="Klis F.M."/>
            <person name="Kovalchuk A."/>
            <person name="Krasevec N."/>
            <person name="Kubicek C.P."/>
            <person name="Liu B."/>
            <person name="Maccabe A."/>
            <person name="Meyer V."/>
            <person name="Mirabito P."/>
            <person name="Miskei M."/>
            <person name="Mos M."/>
            <person name="Mullins J."/>
            <person name="Nelson D.R."/>
            <person name="Nielsen J."/>
            <person name="Oakley B.R."/>
            <person name="Osmani S.A."/>
            <person name="Pakula T."/>
            <person name="Paszewski A."/>
            <person name="Paulsen I."/>
            <person name="Pilsyk S."/>
            <person name="Pocsi I."/>
            <person name="Punt P.J."/>
            <person name="Ram A.F."/>
            <person name="Ren Q."/>
            <person name="Robellet X."/>
            <person name="Robson G."/>
            <person name="Seiboth B."/>
            <person name="van Solingen P."/>
            <person name="Specht T."/>
            <person name="Sun J."/>
            <person name="Taheri-Talesh N."/>
            <person name="Takeshita N."/>
            <person name="Ussery D."/>
            <person name="vanKuyk P.A."/>
            <person name="Visser H."/>
            <person name="van de Vondervoort P.J."/>
            <person name="de Vries R.P."/>
            <person name="Walton J."/>
            <person name="Xiang X."/>
            <person name="Xiong Y."/>
            <person name="Zeng A.P."/>
            <person name="Brandt B.W."/>
            <person name="Cornell M.J."/>
            <person name="van den Hondel C.A."/>
            <person name="Visser J."/>
            <person name="Oliver S.G."/>
            <person name="Turner G."/>
        </authorList>
    </citation>
    <scope>GENOME REANNOTATION</scope>
    <source>
        <strain evidence="4">FGSC A4 / ATCC 38163 / CBS 112.46 / NRRL 194 / M139</strain>
    </source>
</reference>
<dbReference type="GeneID" id="74896430"/>
<dbReference type="PANTHER" id="PTHR36151">
    <property type="entry name" value="BLR2777 PROTEIN"/>
    <property type="match status" value="1"/>
</dbReference>
<feature type="compositionally biased region" description="Basic and acidic residues" evidence="1">
    <location>
        <begin position="1"/>
        <end position="11"/>
    </location>
</feature>
<dbReference type="Pfam" id="PF09995">
    <property type="entry name" value="MPAB_Lcp_cat"/>
    <property type="match status" value="1"/>
</dbReference>
<feature type="region of interest" description="Disordered" evidence="1">
    <location>
        <begin position="1"/>
        <end position="31"/>
    </location>
</feature>
<dbReference type="VEuPathDB" id="FungiDB:AN10481"/>
<dbReference type="HOGENOM" id="CLU_059206_3_1_1"/>
<dbReference type="EMBL" id="BN001302">
    <property type="protein sequence ID" value="CBF75142.1"/>
    <property type="molecule type" value="Genomic_DNA"/>
</dbReference>
<dbReference type="InParanoid" id="C8V6A9"/>
<dbReference type="PANTHER" id="PTHR36151:SF3">
    <property type="entry name" value="ER-BOUND OXYGENASE MPAB_MPAB'_RUBBER OXYGENASE CATALYTIC DOMAIN-CONTAINING PROTEIN"/>
    <property type="match status" value="1"/>
</dbReference>
<evidence type="ECO:0000256" key="1">
    <source>
        <dbReference type="SAM" id="MobiDB-lite"/>
    </source>
</evidence>
<sequence length="303" mass="33060">MSLEEKRDIDRITPVPSSASSTKPQTATYNSNNSLSGLDNLQVLPKILQEGVIFVACGPAVLLQAAHPGLNTASSASSNLTDDLTSYLHAALSYIACLVLGSKDEKQALLARLGLGQPPLQSSLKVTSPTSQLWLVATIYATAADFYQRIYGAFDYRTAEAAYDEFALVLRYLSPTVLPSASAGDQSLSQVSWPSTRAEFWKYWDAELSKLVVSAAAHDVASELQKRDLPRGVGLTKPVLRAITIEMLPEHIRDGYGAKSTFMTRQLYATAIGLLRPVYPCLPKGWRSGPASYYLEEVRKEIK</sequence>
<dbReference type="RefSeq" id="XP_050467419.1">
    <property type="nucleotide sequence ID" value="XM_050611385.1"/>
</dbReference>
<reference evidence="4" key="1">
    <citation type="journal article" date="2005" name="Nature">
        <title>Sequencing of Aspergillus nidulans and comparative analysis with A. fumigatus and A. oryzae.</title>
        <authorList>
            <person name="Galagan J.E."/>
            <person name="Calvo S.E."/>
            <person name="Cuomo C."/>
            <person name="Ma L.J."/>
            <person name="Wortman J.R."/>
            <person name="Batzoglou S."/>
            <person name="Lee S.I."/>
            <person name="Basturkmen M."/>
            <person name="Spevak C.C."/>
            <person name="Clutterbuck J."/>
            <person name="Kapitonov V."/>
            <person name="Jurka J."/>
            <person name="Scazzocchio C."/>
            <person name="Farman M."/>
            <person name="Butler J."/>
            <person name="Purcell S."/>
            <person name="Harris S."/>
            <person name="Braus G.H."/>
            <person name="Draht O."/>
            <person name="Busch S."/>
            <person name="D'Enfert C."/>
            <person name="Bouchier C."/>
            <person name="Goldman G.H."/>
            <person name="Bell-Pedersen D."/>
            <person name="Griffiths-Jones S."/>
            <person name="Doonan J.H."/>
            <person name="Yu J."/>
            <person name="Vienken K."/>
            <person name="Pain A."/>
            <person name="Freitag M."/>
            <person name="Selker E.U."/>
            <person name="Archer D.B."/>
            <person name="Penalva M.A."/>
            <person name="Oakley B.R."/>
            <person name="Momany M."/>
            <person name="Tanaka T."/>
            <person name="Kumagai T."/>
            <person name="Asai K."/>
            <person name="Machida M."/>
            <person name="Nierman W.C."/>
            <person name="Denning D.W."/>
            <person name="Caddick M."/>
            <person name="Hynes M."/>
            <person name="Paoletti M."/>
            <person name="Fischer R."/>
            <person name="Miller B."/>
            <person name="Dyer P."/>
            <person name="Sachs M.S."/>
            <person name="Osmani S.A."/>
            <person name="Birren B.W."/>
        </authorList>
    </citation>
    <scope>NUCLEOTIDE SEQUENCE [LARGE SCALE GENOMIC DNA]</scope>
    <source>
        <strain evidence="4">FGSC A4 / ATCC 38163 / CBS 112.46 / NRRL 194 / M139</strain>
    </source>
</reference>
<name>C8V6A9_EMENI</name>
<dbReference type="GO" id="GO:0016491">
    <property type="term" value="F:oxidoreductase activity"/>
    <property type="evidence" value="ECO:0007669"/>
    <property type="project" value="InterPro"/>
</dbReference>
<evidence type="ECO:0000259" key="2">
    <source>
        <dbReference type="Pfam" id="PF09995"/>
    </source>
</evidence>
<dbReference type="KEGG" id="ani:ANIA_10481"/>
<accession>C8V6A9</accession>
<evidence type="ECO:0000313" key="4">
    <source>
        <dbReference type="Proteomes" id="UP000000560"/>
    </source>
</evidence>